<proteinExistence type="predicted"/>
<reference evidence="1" key="1">
    <citation type="journal article" date="2015" name="Genome Announc.">
        <title>Complete Genome Sequences of Helicoverpa armigera Single Nucleopolyhedrovirus Strains AC53 and H25EA1 from Australia.</title>
        <authorList>
            <person name="Noune C."/>
            <person name="Hauxwell C."/>
        </authorList>
    </citation>
    <scope>NUCLEOTIDE SEQUENCE</scope>
    <source>
        <strain evidence="1">AC53</strain>
    </source>
</reference>
<evidence type="ECO:0000313" key="1">
    <source>
        <dbReference type="EMBL" id="AIG63121.1"/>
    </source>
</evidence>
<dbReference type="Pfam" id="PF04501">
    <property type="entry name" value="Baculo_VP39"/>
    <property type="match status" value="1"/>
</dbReference>
<evidence type="ECO:0000313" key="9">
    <source>
        <dbReference type="EMBL" id="AMN16360.1"/>
    </source>
</evidence>
<dbReference type="EMBL" id="KU738903">
    <property type="protein sequence ID" value="AMN16222.1"/>
    <property type="molecule type" value="Genomic_DNA"/>
</dbReference>
<sequence>MALVTVPTATTRLRNFCVFSSVKPLDFCDQYSSPCSSDATVDDGWFVCEYHASRFFKMEKLALAIPDGTGNNYYRTVGKSLVDDKAEGIERILIPSQNNYETVLNLSLLGPAERLVFYMIYDNKEKQNEICQQLRMYERFRPEVVEELYNSTLRVLALTNPDAYCAQTNTNESRSFGLSVEDDLAFNVLPTFIQNLIRKCVAPESLTIGTEDLQLRNCNTCRITSEGLLASVRLYNSVQPKYLYGVNENRLQIRNVLQFQGNANALQQKLSRYELYQINIPLFLGKQIISTGR</sequence>
<name>A0A075TSN2_9ABAC</name>
<evidence type="ECO:0000313" key="8">
    <source>
        <dbReference type="EMBL" id="AMN16222.1"/>
    </source>
</evidence>
<reference evidence="2" key="2">
    <citation type="journal article" date="2016" name="Genome Announc.">
        <title>Complete Genome Sequences of Seven Helicoverpa armigera SNPV-AC53-Derived Strains.</title>
        <authorList>
            <person name="Noune C."/>
            <person name="Hauxwell C."/>
        </authorList>
    </citation>
    <scope>NUCLEOTIDE SEQUENCE</scope>
    <source>
        <strain evidence="2">AC53C3</strain>
        <strain evidence="3">AC53C5</strain>
        <strain evidence="4">AC53C6</strain>
        <strain evidence="5">AC53C9</strain>
        <strain evidence="6">AC53T2</strain>
        <strain evidence="9">AC53T5</strain>
    </source>
</reference>
<protein>
    <submittedName>
        <fullName evidence="1">VP39</fullName>
    </submittedName>
</protein>
<dbReference type="GO" id="GO:0019028">
    <property type="term" value="C:viral capsid"/>
    <property type="evidence" value="ECO:0007669"/>
    <property type="project" value="InterPro"/>
</dbReference>
<dbReference type="EMBL" id="KJ909666">
    <property type="protein sequence ID" value="AIG63121.1"/>
    <property type="molecule type" value="Genomic_DNA"/>
</dbReference>
<evidence type="ECO:0000313" key="2">
    <source>
        <dbReference type="EMBL" id="AMN15394.1"/>
    </source>
</evidence>
<reference evidence="1" key="3">
    <citation type="submission" date="2016-08" db="EMBL/GenBank/DDBJ databases">
        <authorList>
            <person name="Seilhamer J.J."/>
        </authorList>
    </citation>
    <scope>NUCLEOTIDE SEQUENCE</scope>
    <source>
        <strain evidence="1">AC53</strain>
        <strain evidence="7">AC53T4.1</strain>
        <strain evidence="8">AC53T4.2</strain>
    </source>
</reference>
<evidence type="ECO:0000313" key="4">
    <source>
        <dbReference type="EMBL" id="AMN15670.1"/>
    </source>
</evidence>
<dbReference type="EMBL" id="KU738897">
    <property type="protein sequence ID" value="AMN15394.1"/>
    <property type="molecule type" value="Genomic_DNA"/>
</dbReference>
<dbReference type="EMBL" id="KU738898">
    <property type="protein sequence ID" value="AMN15532.1"/>
    <property type="molecule type" value="Genomic_DNA"/>
</dbReference>
<accession>A0A075TSN2</accession>
<evidence type="ECO:0000313" key="5">
    <source>
        <dbReference type="EMBL" id="AMN15808.1"/>
    </source>
</evidence>
<evidence type="ECO:0000313" key="7">
    <source>
        <dbReference type="EMBL" id="AMN16084.1"/>
    </source>
</evidence>
<dbReference type="EMBL" id="KU738899">
    <property type="protein sequence ID" value="AMN15670.1"/>
    <property type="molecule type" value="Genomic_DNA"/>
</dbReference>
<dbReference type="GO" id="GO:0005198">
    <property type="term" value="F:structural molecule activity"/>
    <property type="evidence" value="ECO:0007669"/>
    <property type="project" value="InterPro"/>
</dbReference>
<dbReference type="InterPro" id="IPR007589">
    <property type="entry name" value="Baculo_VP39"/>
</dbReference>
<gene>
    <name evidence="1" type="ORF">HaSNPV-AC53_080</name>
</gene>
<evidence type="ECO:0000313" key="3">
    <source>
        <dbReference type="EMBL" id="AMN15532.1"/>
    </source>
</evidence>
<dbReference type="EMBL" id="KU738901">
    <property type="protein sequence ID" value="AMN15946.1"/>
    <property type="molecule type" value="Genomic_DNA"/>
</dbReference>
<dbReference type="EMBL" id="KU738900">
    <property type="protein sequence ID" value="AMN15808.1"/>
    <property type="molecule type" value="Genomic_DNA"/>
</dbReference>
<organism evidence="1">
    <name type="scientific">Helicoverpa SNPV AC53</name>
    <dbReference type="NCBI Taxonomy" id="1569367"/>
    <lineage>
        <taxon>Viruses</taxon>
        <taxon>Viruses incertae sedis</taxon>
        <taxon>Naldaviricetes</taxon>
        <taxon>Lefavirales</taxon>
        <taxon>Baculoviridae</taxon>
        <taxon>Alphabaculovirus</taxon>
        <taxon>Alphabaculovirus helarmigerae</taxon>
    </lineage>
</organism>
<evidence type="ECO:0000313" key="6">
    <source>
        <dbReference type="EMBL" id="AMN15946.1"/>
    </source>
</evidence>
<dbReference type="EMBL" id="KU738904">
    <property type="protein sequence ID" value="AMN16360.1"/>
    <property type="molecule type" value="Genomic_DNA"/>
</dbReference>
<dbReference type="EMBL" id="KU738902">
    <property type="protein sequence ID" value="AMN16084.1"/>
    <property type="molecule type" value="Genomic_DNA"/>
</dbReference>